<accession>A0ABP7IGE3</accession>
<dbReference type="RefSeq" id="WP_344774828.1">
    <property type="nucleotide sequence ID" value="NZ_BAABAH010000005.1"/>
</dbReference>
<dbReference type="EMBL" id="BAABAH010000005">
    <property type="protein sequence ID" value="GAA3817844.1"/>
    <property type="molecule type" value="Genomic_DNA"/>
</dbReference>
<organism evidence="2 3">
    <name type="scientific">Nocardioides panacisoli</name>
    <dbReference type="NCBI Taxonomy" id="627624"/>
    <lineage>
        <taxon>Bacteria</taxon>
        <taxon>Bacillati</taxon>
        <taxon>Actinomycetota</taxon>
        <taxon>Actinomycetes</taxon>
        <taxon>Propionibacteriales</taxon>
        <taxon>Nocardioidaceae</taxon>
        <taxon>Nocardioides</taxon>
    </lineage>
</organism>
<dbReference type="Proteomes" id="UP001501821">
    <property type="component" value="Unassembled WGS sequence"/>
</dbReference>
<evidence type="ECO:0008006" key="4">
    <source>
        <dbReference type="Google" id="ProtNLM"/>
    </source>
</evidence>
<protein>
    <recommendedName>
        <fullName evidence="4">Phage major capsid protein</fullName>
    </recommendedName>
</protein>
<reference evidence="3" key="1">
    <citation type="journal article" date="2019" name="Int. J. Syst. Evol. Microbiol.">
        <title>The Global Catalogue of Microorganisms (GCM) 10K type strain sequencing project: providing services to taxonomists for standard genome sequencing and annotation.</title>
        <authorList>
            <consortium name="The Broad Institute Genomics Platform"/>
            <consortium name="The Broad Institute Genome Sequencing Center for Infectious Disease"/>
            <person name="Wu L."/>
            <person name="Ma J."/>
        </authorList>
    </citation>
    <scope>NUCLEOTIDE SEQUENCE [LARGE SCALE GENOMIC DNA]</scope>
    <source>
        <strain evidence="3">JCM 16953</strain>
    </source>
</reference>
<proteinExistence type="predicted"/>
<name>A0ABP7IGE3_9ACTN</name>
<keyword evidence="1" id="KW-0175">Coiled coil</keyword>
<evidence type="ECO:0000256" key="1">
    <source>
        <dbReference type="SAM" id="Coils"/>
    </source>
</evidence>
<feature type="coiled-coil region" evidence="1">
    <location>
        <begin position="6"/>
        <end position="90"/>
    </location>
</feature>
<keyword evidence="3" id="KW-1185">Reference proteome</keyword>
<comment type="caution">
    <text evidence="2">The sequence shown here is derived from an EMBL/GenBank/DDBJ whole genome shotgun (WGS) entry which is preliminary data.</text>
</comment>
<evidence type="ECO:0000313" key="3">
    <source>
        <dbReference type="Proteomes" id="UP001501821"/>
    </source>
</evidence>
<dbReference type="Gene3D" id="1.20.5.170">
    <property type="match status" value="1"/>
</dbReference>
<sequence length="372" mass="39317">MANSNAKNIKAMVGRAEENLRATEDEAIEEIDSLTERLTELEARLSTAEAEVKKIERSWLSGEDVPASDLALAQAEVEKLSTQIKGATATRSALTHRITSARDCAVADALAPIVESILPGVPVVSTYADTDYWSPLDSSARPAVVIVQTNASMHNARSGALSADLITVRYLRSTIHVPLDFAQIDKACFTQGINVQNRYGTLGSGAEFVTDVVKLDVRAIWGGLPALAEADVSAAQNIGQAVASSAIAYDRDLGAVVVSRGAGLERTGEIVTLRSPKLTVVVGKPELAETVEDGTRTIAFRQTLGVNTSHDLGTIEACFNQGINKLPGVVAGLGVVEGLSVVRGMRESQGTPYTPFIITGRFTSRVSDSVAA</sequence>
<gene>
    <name evidence="2" type="ORF">GCM10022242_19740</name>
</gene>
<evidence type="ECO:0000313" key="2">
    <source>
        <dbReference type="EMBL" id="GAA3817844.1"/>
    </source>
</evidence>